<dbReference type="eggNOG" id="ENOG502QQE6">
    <property type="taxonomic scope" value="Eukaryota"/>
</dbReference>
<accession>S8BYR2</accession>
<evidence type="ECO:0000256" key="10">
    <source>
        <dbReference type="ARBA" id="ARBA00022622"/>
    </source>
</evidence>
<dbReference type="Pfam" id="PF00332">
    <property type="entry name" value="Glyco_hydro_17"/>
    <property type="match status" value="1"/>
</dbReference>
<evidence type="ECO:0000256" key="11">
    <source>
        <dbReference type="ARBA" id="ARBA00022729"/>
    </source>
</evidence>
<dbReference type="GO" id="GO:0005576">
    <property type="term" value="C:extracellular region"/>
    <property type="evidence" value="ECO:0007669"/>
    <property type="project" value="TreeGrafter"/>
</dbReference>
<organism evidence="24 25">
    <name type="scientific">Dactylellina haptotyla (strain CBS 200.50)</name>
    <name type="common">Nematode-trapping fungus</name>
    <name type="synonym">Monacrosporium haptotylum</name>
    <dbReference type="NCBI Taxonomy" id="1284197"/>
    <lineage>
        <taxon>Eukaryota</taxon>
        <taxon>Fungi</taxon>
        <taxon>Dikarya</taxon>
        <taxon>Ascomycota</taxon>
        <taxon>Pezizomycotina</taxon>
        <taxon>Orbiliomycetes</taxon>
        <taxon>Orbiliales</taxon>
        <taxon>Orbiliaceae</taxon>
        <taxon>Dactylellina</taxon>
    </lineage>
</organism>
<dbReference type="InterPro" id="IPR050732">
    <property type="entry name" value="Beta-glucan_modifiers"/>
</dbReference>
<sequence>MAILNTILTVAAVLLLLPMQIQAGAYKGFSMGANNAVGDCKSQGDWEADFRAMKSWGKGFNAVRLYASSDCGTLTNAVPAAQRVGGIKILVGVWATDYNHFNAEKAALLDAIRRYGTGWIAGVSVGSEDLYRKDIAPSQLANQIYDVRGMVRQFNNQIQVGHTDTWTAWVDGANDVVTRACDMVIMNGFPYWQGVSIRDTISKKTFQNSLWATQSHVGPLKPGIKVWIGETGWPTGPGTNGNFGSAWPATSNARNYYANVACWLWPKPDIVGAFWFTAFDAPTANPAVERYFGVATADRKLKFALPC</sequence>
<evidence type="ECO:0000256" key="16">
    <source>
        <dbReference type="ARBA" id="ARBA00023288"/>
    </source>
</evidence>
<dbReference type="EMBL" id="AQGS01000340">
    <property type="protein sequence ID" value="EPS40497.1"/>
    <property type="molecule type" value="Genomic_DNA"/>
</dbReference>
<keyword evidence="18" id="KW-0624">Polysaccharide degradation</keyword>
<protein>
    <recommendedName>
        <fullName evidence="6">Probable glucan endo-1,3-beta-glucosidase eglC</fullName>
        <ecNumber evidence="5">3.2.1.39</ecNumber>
    </recommendedName>
    <alternativeName>
        <fullName evidence="20">Endo-1,3-beta-glucanase eglC</fullName>
    </alternativeName>
    <alternativeName>
        <fullName evidence="21">Laminarinase eglC</fullName>
    </alternativeName>
</protein>
<proteinExistence type="inferred from homology"/>
<evidence type="ECO:0000313" key="25">
    <source>
        <dbReference type="Proteomes" id="UP000015100"/>
    </source>
</evidence>
<dbReference type="Proteomes" id="UP000015100">
    <property type="component" value="Unassembled WGS sequence"/>
</dbReference>
<dbReference type="GO" id="GO:0005886">
    <property type="term" value="C:plasma membrane"/>
    <property type="evidence" value="ECO:0007669"/>
    <property type="project" value="UniProtKB-SubCell"/>
</dbReference>
<dbReference type="GO" id="GO:0009986">
    <property type="term" value="C:cell surface"/>
    <property type="evidence" value="ECO:0007669"/>
    <property type="project" value="TreeGrafter"/>
</dbReference>
<dbReference type="GO" id="GO:0009277">
    <property type="term" value="C:fungal-type cell wall"/>
    <property type="evidence" value="ECO:0007669"/>
    <property type="project" value="TreeGrafter"/>
</dbReference>
<comment type="function">
    <text evidence="19">Glucanases play a role in cell expansion during growth, in cell-cell fusion during mating, and in spore release during sporulation. This enzyme may be involved in beta-glucan degradation and also function biosynthetically as a transglycosylase.</text>
</comment>
<evidence type="ECO:0000256" key="20">
    <source>
        <dbReference type="ARBA" id="ARBA00032134"/>
    </source>
</evidence>
<evidence type="ECO:0000256" key="14">
    <source>
        <dbReference type="ARBA" id="ARBA00023180"/>
    </source>
</evidence>
<dbReference type="SUPFAM" id="SSF51445">
    <property type="entry name" value="(Trans)glycosidases"/>
    <property type="match status" value="1"/>
</dbReference>
<dbReference type="GO" id="GO:0042973">
    <property type="term" value="F:glucan endo-1,3-beta-D-glucosidase activity"/>
    <property type="evidence" value="ECO:0007669"/>
    <property type="project" value="UniProtKB-EC"/>
</dbReference>
<dbReference type="AlphaFoldDB" id="S8BYR2"/>
<keyword evidence="14" id="KW-0325">Glycoprotein</keyword>
<evidence type="ECO:0000256" key="6">
    <source>
        <dbReference type="ARBA" id="ARBA00019762"/>
    </source>
</evidence>
<dbReference type="InterPro" id="IPR017853">
    <property type="entry name" value="GH"/>
</dbReference>
<comment type="subcellular location">
    <subcellularLocation>
        <location evidence="3">Cell membrane</location>
        <topology evidence="3">Lipid-anchor</topology>
        <topology evidence="3">GPI-anchor</topology>
    </subcellularLocation>
    <subcellularLocation>
        <location evidence="2">Secreted</location>
        <location evidence="2">Cell wall</location>
    </subcellularLocation>
</comment>
<comment type="catalytic activity">
    <reaction evidence="1">
        <text>Hydrolysis of (1-&gt;3)-beta-D-glucosidic linkages in (1-&gt;3)-beta-D-glucans.</text>
        <dbReference type="EC" id="3.2.1.39"/>
    </reaction>
</comment>
<name>S8BYR2_DACHA</name>
<evidence type="ECO:0000256" key="12">
    <source>
        <dbReference type="ARBA" id="ARBA00022801"/>
    </source>
</evidence>
<evidence type="ECO:0000256" key="3">
    <source>
        <dbReference type="ARBA" id="ARBA00004609"/>
    </source>
</evidence>
<keyword evidence="8" id="KW-0134">Cell wall</keyword>
<dbReference type="Gene3D" id="3.20.20.80">
    <property type="entry name" value="Glycosidases"/>
    <property type="match status" value="1"/>
</dbReference>
<dbReference type="GO" id="GO:0098552">
    <property type="term" value="C:side of membrane"/>
    <property type="evidence" value="ECO:0007669"/>
    <property type="project" value="UniProtKB-KW"/>
</dbReference>
<keyword evidence="13" id="KW-0472">Membrane</keyword>
<feature type="chain" id="PRO_5004548794" description="Probable glucan endo-1,3-beta-glucosidase eglC" evidence="23">
    <location>
        <begin position="24"/>
        <end position="307"/>
    </location>
</feature>
<dbReference type="InterPro" id="IPR000490">
    <property type="entry name" value="Glyco_hydro_17"/>
</dbReference>
<dbReference type="EC" id="3.2.1.39" evidence="5"/>
<evidence type="ECO:0000256" key="7">
    <source>
        <dbReference type="ARBA" id="ARBA00022475"/>
    </source>
</evidence>
<evidence type="ECO:0000256" key="8">
    <source>
        <dbReference type="ARBA" id="ARBA00022512"/>
    </source>
</evidence>
<evidence type="ECO:0000256" key="4">
    <source>
        <dbReference type="ARBA" id="ARBA00008773"/>
    </source>
</evidence>
<keyword evidence="17" id="KW-0961">Cell wall biogenesis/degradation</keyword>
<keyword evidence="11 23" id="KW-0732">Signal</keyword>
<dbReference type="OrthoDB" id="1293114at2759"/>
<evidence type="ECO:0000256" key="2">
    <source>
        <dbReference type="ARBA" id="ARBA00004191"/>
    </source>
</evidence>
<dbReference type="GO" id="GO:0000272">
    <property type="term" value="P:polysaccharide catabolic process"/>
    <property type="evidence" value="ECO:0007669"/>
    <property type="project" value="UniProtKB-KW"/>
</dbReference>
<feature type="signal peptide" evidence="23">
    <location>
        <begin position="1"/>
        <end position="23"/>
    </location>
</feature>
<evidence type="ECO:0000256" key="17">
    <source>
        <dbReference type="ARBA" id="ARBA00023316"/>
    </source>
</evidence>
<evidence type="ECO:0000256" key="9">
    <source>
        <dbReference type="ARBA" id="ARBA00022525"/>
    </source>
</evidence>
<gene>
    <name evidence="24" type="ORF">H072_5639</name>
</gene>
<reference evidence="25" key="2">
    <citation type="submission" date="2013-04" db="EMBL/GenBank/DDBJ databases">
        <title>Genomic mechanisms accounting for the adaptation to parasitism in nematode-trapping fungi.</title>
        <authorList>
            <person name="Ahren D.G."/>
        </authorList>
    </citation>
    <scope>NUCLEOTIDE SEQUENCE [LARGE SCALE GENOMIC DNA]</scope>
    <source>
        <strain evidence="25">CBS 200.50</strain>
    </source>
</reference>
<reference evidence="24 25" key="1">
    <citation type="journal article" date="2013" name="PLoS Genet.">
        <title>Genomic mechanisms accounting for the adaptation to parasitism in nematode-trapping fungi.</title>
        <authorList>
            <person name="Meerupati T."/>
            <person name="Andersson K.M."/>
            <person name="Friman E."/>
            <person name="Kumar D."/>
            <person name="Tunlid A."/>
            <person name="Ahren D."/>
        </authorList>
    </citation>
    <scope>NUCLEOTIDE SEQUENCE [LARGE SCALE GENOMIC DNA]</scope>
    <source>
        <strain evidence="24 25">CBS 200.50</strain>
    </source>
</reference>
<dbReference type="PANTHER" id="PTHR16631:SF13">
    <property type="entry name" value="GLUCAN ENDO-1,3-BETA-GLUCOSIDASE EGLC-RELATED"/>
    <property type="match status" value="1"/>
</dbReference>
<evidence type="ECO:0000256" key="22">
    <source>
        <dbReference type="RuleBase" id="RU004335"/>
    </source>
</evidence>
<dbReference type="PANTHER" id="PTHR16631">
    <property type="entry name" value="GLUCAN 1,3-BETA-GLUCOSIDASE"/>
    <property type="match status" value="1"/>
</dbReference>
<comment type="caution">
    <text evidence="24">The sequence shown here is derived from an EMBL/GenBank/DDBJ whole genome shotgun (WGS) entry which is preliminary data.</text>
</comment>
<evidence type="ECO:0000256" key="15">
    <source>
        <dbReference type="ARBA" id="ARBA00023277"/>
    </source>
</evidence>
<keyword evidence="25" id="KW-1185">Reference proteome</keyword>
<comment type="similarity">
    <text evidence="4 22">Belongs to the glycosyl hydrolase 17 family.</text>
</comment>
<evidence type="ECO:0000256" key="5">
    <source>
        <dbReference type="ARBA" id="ARBA00012780"/>
    </source>
</evidence>
<dbReference type="HOGENOM" id="CLU_028820_2_1_1"/>
<keyword evidence="7" id="KW-1003">Cell membrane</keyword>
<keyword evidence="16" id="KW-0449">Lipoprotein</keyword>
<evidence type="ECO:0000256" key="1">
    <source>
        <dbReference type="ARBA" id="ARBA00000382"/>
    </source>
</evidence>
<keyword evidence="10" id="KW-0336">GPI-anchor</keyword>
<evidence type="ECO:0000256" key="18">
    <source>
        <dbReference type="ARBA" id="ARBA00023326"/>
    </source>
</evidence>
<dbReference type="STRING" id="1284197.S8BYR2"/>
<evidence type="ECO:0000256" key="19">
    <source>
        <dbReference type="ARBA" id="ARBA00025152"/>
    </source>
</evidence>
<evidence type="ECO:0000313" key="24">
    <source>
        <dbReference type="EMBL" id="EPS40497.1"/>
    </source>
</evidence>
<keyword evidence="9" id="KW-0964">Secreted</keyword>
<evidence type="ECO:0000256" key="23">
    <source>
        <dbReference type="SAM" id="SignalP"/>
    </source>
</evidence>
<evidence type="ECO:0000256" key="21">
    <source>
        <dbReference type="ARBA" id="ARBA00032906"/>
    </source>
</evidence>
<dbReference type="GO" id="GO:0071555">
    <property type="term" value="P:cell wall organization"/>
    <property type="evidence" value="ECO:0007669"/>
    <property type="project" value="UniProtKB-KW"/>
</dbReference>
<evidence type="ECO:0000256" key="13">
    <source>
        <dbReference type="ARBA" id="ARBA00023136"/>
    </source>
</evidence>
<dbReference type="OMA" id="WYTAFDS"/>
<keyword evidence="15" id="KW-0119">Carbohydrate metabolism</keyword>
<keyword evidence="12" id="KW-0378">Hydrolase</keyword>